<dbReference type="Proteomes" id="UP001172159">
    <property type="component" value="Unassembled WGS sequence"/>
</dbReference>
<sequence>MGSKGSKLSREERDRIATQESLRFKARSRLQDRTPPYLNEASQQYMDGILRFHLARFEKRISDLWKDYAEKAGLLHVKHKEECIALETEFDENWERDFSVIMDRISRDLQAVGISDILGACRILPPRDYWATKKPFPAKVEEPSTEKGEEPLIEKVNQSLVETSREMCDWCGQDRPRKIMVQSTAKLEEPSTEKSEESSIEKGEKPLIEKLNQSLAQISREMCGWCGKGRVRKIWIAQN</sequence>
<name>A0AA40EYR5_9PEZI</name>
<feature type="region of interest" description="Disordered" evidence="1">
    <location>
        <begin position="184"/>
        <end position="205"/>
    </location>
</feature>
<dbReference type="EMBL" id="JAUKTV010000001">
    <property type="protein sequence ID" value="KAK0747876.1"/>
    <property type="molecule type" value="Genomic_DNA"/>
</dbReference>
<proteinExistence type="predicted"/>
<organism evidence="2 3">
    <name type="scientific">Apiosordaria backusii</name>
    <dbReference type="NCBI Taxonomy" id="314023"/>
    <lineage>
        <taxon>Eukaryota</taxon>
        <taxon>Fungi</taxon>
        <taxon>Dikarya</taxon>
        <taxon>Ascomycota</taxon>
        <taxon>Pezizomycotina</taxon>
        <taxon>Sordariomycetes</taxon>
        <taxon>Sordariomycetidae</taxon>
        <taxon>Sordariales</taxon>
        <taxon>Lasiosphaeriaceae</taxon>
        <taxon>Apiosordaria</taxon>
    </lineage>
</organism>
<evidence type="ECO:0000256" key="1">
    <source>
        <dbReference type="SAM" id="MobiDB-lite"/>
    </source>
</evidence>
<gene>
    <name evidence="2" type="ORF">B0T21DRAFT_343599</name>
</gene>
<keyword evidence="3" id="KW-1185">Reference proteome</keyword>
<evidence type="ECO:0000313" key="3">
    <source>
        <dbReference type="Proteomes" id="UP001172159"/>
    </source>
</evidence>
<comment type="caution">
    <text evidence="2">The sequence shown here is derived from an EMBL/GenBank/DDBJ whole genome shotgun (WGS) entry which is preliminary data.</text>
</comment>
<evidence type="ECO:0000313" key="2">
    <source>
        <dbReference type="EMBL" id="KAK0747876.1"/>
    </source>
</evidence>
<protein>
    <submittedName>
        <fullName evidence="2">Uncharacterized protein</fullName>
    </submittedName>
</protein>
<reference evidence="2" key="1">
    <citation type="submission" date="2023-06" db="EMBL/GenBank/DDBJ databases">
        <title>Genome-scale phylogeny and comparative genomics of the fungal order Sordariales.</title>
        <authorList>
            <consortium name="Lawrence Berkeley National Laboratory"/>
            <person name="Hensen N."/>
            <person name="Bonometti L."/>
            <person name="Westerberg I."/>
            <person name="Brannstrom I.O."/>
            <person name="Guillou S."/>
            <person name="Cros-Aarteil S."/>
            <person name="Calhoun S."/>
            <person name="Haridas S."/>
            <person name="Kuo A."/>
            <person name="Mondo S."/>
            <person name="Pangilinan J."/>
            <person name="Riley R."/>
            <person name="Labutti K."/>
            <person name="Andreopoulos B."/>
            <person name="Lipzen A."/>
            <person name="Chen C."/>
            <person name="Yanf M."/>
            <person name="Daum C."/>
            <person name="Ng V."/>
            <person name="Clum A."/>
            <person name="Steindorff A."/>
            <person name="Ohm R."/>
            <person name="Martin F."/>
            <person name="Silar P."/>
            <person name="Natvig D."/>
            <person name="Lalanne C."/>
            <person name="Gautier V."/>
            <person name="Ament-Velasquez S.L."/>
            <person name="Kruys A."/>
            <person name="Hutchinson M.I."/>
            <person name="Powell A.J."/>
            <person name="Barry K."/>
            <person name="Miller A.N."/>
            <person name="Grigoriev I.V."/>
            <person name="Debuchy R."/>
            <person name="Gladieux P."/>
            <person name="Thoren M.H."/>
            <person name="Johannesson H."/>
        </authorList>
    </citation>
    <scope>NUCLEOTIDE SEQUENCE</scope>
    <source>
        <strain evidence="2">CBS 540.89</strain>
    </source>
</reference>
<dbReference type="AlphaFoldDB" id="A0AA40EYR5"/>
<feature type="compositionally biased region" description="Basic and acidic residues" evidence="1">
    <location>
        <begin position="186"/>
        <end position="205"/>
    </location>
</feature>
<accession>A0AA40EYR5</accession>